<dbReference type="InterPro" id="IPR052216">
    <property type="entry name" value="CRISPR_Csm3_endoribonuclease"/>
</dbReference>
<dbReference type="OrthoDB" id="1063910at2"/>
<evidence type="ECO:0000256" key="3">
    <source>
        <dbReference type="ARBA" id="ARBA00022722"/>
    </source>
</evidence>
<dbReference type="RefSeq" id="WP_012845301.1">
    <property type="nucleotide sequence ID" value="NC_013502.1"/>
</dbReference>
<sequence length="264" mass="29921">MAGFLGNIILKGKMECLTGLHIGGSKEKFEIGGVDQPVIRDPATNYPYVPGSSLKGKMRALLSFALGKAHEDPNFRSFDPKCPLQRVFGTSAESRNIGPSRLIVRDAFPDEATIRMWENLDTELLYTEIKAENSVDRLTSAANPRFPERVVRGSRFNVEFVFSVYESQDADYFRYVIEGLRLLEHSWLGRSGTRGYGQVKFRLAEPIIVTLDDYLEGTDTYRQAGRSHEEMTFDLETADFNESRFNQIKQEFLKIAEKLATNQA</sequence>
<evidence type="ECO:0000313" key="10">
    <source>
        <dbReference type="EMBL" id="ACY49691.1"/>
    </source>
</evidence>
<dbReference type="GO" id="GO:0016787">
    <property type="term" value="F:hydrolase activity"/>
    <property type="evidence" value="ECO:0007669"/>
    <property type="project" value="UniProtKB-KW"/>
</dbReference>
<keyword evidence="3" id="KW-0540">Nuclease</keyword>
<proteinExistence type="inferred from homology"/>
<dbReference type="PANTHER" id="PTHR35579">
    <property type="entry name" value="CRISPR SYSTEM CMS ENDORIBONUCLEASE CSM3"/>
    <property type="match status" value="1"/>
</dbReference>
<keyword evidence="11" id="KW-1185">Reference proteome</keyword>
<dbReference type="InterPro" id="IPR013412">
    <property type="entry name" value="CRISPR-assoc_RAMP_Csm3"/>
</dbReference>
<evidence type="ECO:0000256" key="8">
    <source>
        <dbReference type="ARBA" id="ARBA00033183"/>
    </source>
</evidence>
<keyword evidence="5" id="KW-0378">Hydrolase</keyword>
<dbReference type="InterPro" id="IPR005537">
    <property type="entry name" value="RAMP_III_fam"/>
</dbReference>
<evidence type="ECO:0000259" key="9">
    <source>
        <dbReference type="Pfam" id="PF03787"/>
    </source>
</evidence>
<keyword evidence="4" id="KW-0255">Endonuclease</keyword>
<name>D0MKM7_RHOM4</name>
<protein>
    <recommendedName>
        <fullName evidence="2">CRISPR system Cms endoribonuclease Csm3</fullName>
    </recommendedName>
    <alternativeName>
        <fullName evidence="8">CRISPR type III A-associated RAMP protein Csm3</fullName>
    </alternativeName>
</protein>
<dbReference type="EMBL" id="CP001808">
    <property type="protein sequence ID" value="ACY49691.1"/>
    <property type="molecule type" value="Genomic_DNA"/>
</dbReference>
<evidence type="ECO:0000256" key="7">
    <source>
        <dbReference type="ARBA" id="ARBA00023118"/>
    </source>
</evidence>
<evidence type="ECO:0000256" key="2">
    <source>
        <dbReference type="ARBA" id="ARBA00022150"/>
    </source>
</evidence>
<gene>
    <name evidence="10" type="ordered locus">Rmar_2824</name>
</gene>
<dbReference type="PANTHER" id="PTHR35579:SF3">
    <property type="entry name" value="CRISPR SYSTEM CMS ENDORIBONUCLEASE CSM3"/>
    <property type="match status" value="1"/>
</dbReference>
<dbReference type="KEGG" id="rmr:Rmar_2824"/>
<feature type="domain" description="CRISPR type III-associated protein" evidence="9">
    <location>
        <begin position="13"/>
        <end position="200"/>
    </location>
</feature>
<dbReference type="AlphaFoldDB" id="D0MKM7"/>
<evidence type="ECO:0000313" key="11">
    <source>
        <dbReference type="Proteomes" id="UP000002221"/>
    </source>
</evidence>
<accession>D0MKM7</accession>
<evidence type="ECO:0000256" key="6">
    <source>
        <dbReference type="ARBA" id="ARBA00022884"/>
    </source>
</evidence>
<keyword evidence="7" id="KW-0051">Antiviral defense</keyword>
<dbReference type="GO" id="GO:0004519">
    <property type="term" value="F:endonuclease activity"/>
    <property type="evidence" value="ECO:0007669"/>
    <property type="project" value="UniProtKB-KW"/>
</dbReference>
<organism evidence="10 11">
    <name type="scientific">Rhodothermus marinus (strain ATCC 43812 / DSM 4252 / R-10)</name>
    <name type="common">Rhodothermus obamensis</name>
    <dbReference type="NCBI Taxonomy" id="518766"/>
    <lineage>
        <taxon>Bacteria</taxon>
        <taxon>Pseudomonadati</taxon>
        <taxon>Rhodothermota</taxon>
        <taxon>Rhodothermia</taxon>
        <taxon>Rhodothermales</taxon>
        <taxon>Rhodothermaceae</taxon>
        <taxon>Rhodothermus</taxon>
    </lineage>
</organism>
<evidence type="ECO:0000256" key="1">
    <source>
        <dbReference type="ARBA" id="ARBA00006342"/>
    </source>
</evidence>
<evidence type="ECO:0000256" key="4">
    <source>
        <dbReference type="ARBA" id="ARBA00022759"/>
    </source>
</evidence>
<keyword evidence="6" id="KW-0694">RNA-binding</keyword>
<dbReference type="Proteomes" id="UP000002221">
    <property type="component" value="Plasmid pRMAR01"/>
</dbReference>
<dbReference type="GO" id="GO:0003723">
    <property type="term" value="F:RNA binding"/>
    <property type="evidence" value="ECO:0007669"/>
    <property type="project" value="UniProtKB-KW"/>
</dbReference>
<dbReference type="GO" id="GO:0051607">
    <property type="term" value="P:defense response to virus"/>
    <property type="evidence" value="ECO:0007669"/>
    <property type="project" value="UniProtKB-KW"/>
</dbReference>
<keyword evidence="10" id="KW-0614">Plasmid</keyword>
<dbReference type="eggNOG" id="COG1337">
    <property type="taxonomic scope" value="Bacteria"/>
</dbReference>
<dbReference type="HOGENOM" id="CLU_067743_0_0_10"/>
<dbReference type="NCBIfam" id="TIGR02582">
    <property type="entry name" value="cas7_TM1809"/>
    <property type="match status" value="1"/>
</dbReference>
<evidence type="ECO:0000256" key="5">
    <source>
        <dbReference type="ARBA" id="ARBA00022801"/>
    </source>
</evidence>
<geneLocation type="plasmid" evidence="10 11">
    <name>pRMAR01</name>
</geneLocation>
<dbReference type="Pfam" id="PF03787">
    <property type="entry name" value="RAMPs"/>
    <property type="match status" value="1"/>
</dbReference>
<reference evidence="10 11" key="1">
    <citation type="journal article" date="2009" name="Stand. Genomic Sci.">
        <title>Complete genome sequence of Rhodothermus marinus type strain (R-10).</title>
        <authorList>
            <person name="Nolan M."/>
            <person name="Tindall B.J."/>
            <person name="Pomrenke H."/>
            <person name="Lapidus A."/>
            <person name="Copeland A."/>
            <person name="Glavina Del Rio T."/>
            <person name="Lucas S."/>
            <person name="Chen F."/>
            <person name="Tice H."/>
            <person name="Cheng J.F."/>
            <person name="Saunders E."/>
            <person name="Han C."/>
            <person name="Bruce D."/>
            <person name="Goodwin L."/>
            <person name="Chain P."/>
            <person name="Pitluck S."/>
            <person name="Ovchinikova G."/>
            <person name="Pati A."/>
            <person name="Ivanova N."/>
            <person name="Mavromatis K."/>
            <person name="Chen A."/>
            <person name="Palaniappan K."/>
            <person name="Land M."/>
            <person name="Hauser L."/>
            <person name="Chang Y.J."/>
            <person name="Jeffries C.D."/>
            <person name="Brettin T."/>
            <person name="Goker M."/>
            <person name="Bristow J."/>
            <person name="Eisen J.A."/>
            <person name="Markowitz V."/>
            <person name="Hugenholtz P."/>
            <person name="Kyrpides N.C."/>
            <person name="Klenk H.P."/>
            <person name="Detter J.C."/>
        </authorList>
    </citation>
    <scope>NUCLEOTIDE SEQUENCE [LARGE SCALE GENOMIC DNA]</scope>
    <source>
        <strain evidence="11">ATCC 43812 / DSM 4252 / R-10</strain>
        <plasmid evidence="10">pRMAR01</plasmid>
    </source>
</reference>
<comment type="similarity">
    <text evidence="1">Belongs to the CRISPR-associated Csm3 family.</text>
</comment>